<sequence>MEQKYQPTLILMGQQQRCGGSLLTRLFDSHPQLWVHPTENYSGRPYKYHFPNLNLPASPQQLWVDLQEYPLIAQGGRGKISKGRYQIYEFQYDPACHQQQFIQQLSTGEDSQRRILQAYFSSLFGAIANFQPPGTPRYYAYFTPRQCLYAEEFFADFPDGHVIQLVRHPLAYYNSVKSHNRYYDLEISKFVWRLFYLRAMDALVQGWRNYHIEIFEDLVADPNGVMGRLATRLQIPFVPTLLTPTFNGEPWGGDSNFGELKGVSPSVIDQYRHHLSLAEIDAFAAEIEQYQSLCGLLRQSRLPAMPDQSGLPGFHAYLQVYKQEKPYNTAGLLFTQPQVCRLLAPDLSDHHWQYYQLQAIAESITFYRTQEVPATIDLTLHPLPQLSWEFLPHLTDPAAMAETLIERWLLQGREGLQLAVAQLPPQLTLETLLAGMSFQIQRDRRGLSAVLIEDLQVTLPARFPEAKTDTAAWNLLQHLLPGAPTVADPAPGGGVRQILKNWIGYFGWGARVLEKSSSQVPKEH</sequence>
<dbReference type="Gene3D" id="3.40.50.300">
    <property type="entry name" value="P-loop containing nucleotide triphosphate hydrolases"/>
    <property type="match status" value="1"/>
</dbReference>
<protein>
    <recommendedName>
        <fullName evidence="3">Sulfotransferase domain-containing protein</fullName>
    </recommendedName>
</protein>
<dbReference type="EMBL" id="JJML01000031">
    <property type="protein sequence ID" value="KGF72268.1"/>
    <property type="molecule type" value="Genomic_DNA"/>
</dbReference>
<gene>
    <name evidence="1" type="ORF">DO97_10995</name>
</gene>
<organism evidence="1 2">
    <name type="scientific">Neosynechococcus sphagnicola sy1</name>
    <dbReference type="NCBI Taxonomy" id="1497020"/>
    <lineage>
        <taxon>Bacteria</taxon>
        <taxon>Bacillati</taxon>
        <taxon>Cyanobacteriota</taxon>
        <taxon>Cyanophyceae</taxon>
        <taxon>Neosynechococcales</taxon>
        <taxon>Neosynechococcaceae</taxon>
        <taxon>Neosynechococcus</taxon>
    </lineage>
</organism>
<evidence type="ECO:0000313" key="1">
    <source>
        <dbReference type="EMBL" id="KGF72268.1"/>
    </source>
</evidence>
<proteinExistence type="predicted"/>
<comment type="caution">
    <text evidence="1">The sequence shown here is derived from an EMBL/GenBank/DDBJ whole genome shotgun (WGS) entry which is preliminary data.</text>
</comment>
<accession>A0A098TN49</accession>
<evidence type="ECO:0000313" key="2">
    <source>
        <dbReference type="Proteomes" id="UP000030170"/>
    </source>
</evidence>
<dbReference type="InterPro" id="IPR027417">
    <property type="entry name" value="P-loop_NTPase"/>
</dbReference>
<keyword evidence="2" id="KW-1185">Reference proteome</keyword>
<dbReference type="AlphaFoldDB" id="A0A098TN49"/>
<reference evidence="1 2" key="1">
    <citation type="journal article" date="2014" name="Mol. Ecol.">
        <title>Evolution of Synechococcus.</title>
        <authorList>
            <person name="Dvorak P."/>
            <person name="Casamatta D."/>
            <person name="Hasler P."/>
            <person name="Poulickova A."/>
            <person name="Ondrej V."/>
            <person name="Sanges R."/>
        </authorList>
    </citation>
    <scope>NUCLEOTIDE SEQUENCE [LARGE SCALE GENOMIC DNA]</scope>
    <source>
        <strain evidence="1 2">CAUP A 1101</strain>
    </source>
</reference>
<name>A0A098TN49_9CYAN</name>
<dbReference type="STRING" id="1497020.DO97_10995"/>
<evidence type="ECO:0008006" key="3">
    <source>
        <dbReference type="Google" id="ProtNLM"/>
    </source>
</evidence>
<dbReference type="OrthoDB" id="9815894at2"/>
<dbReference type="SUPFAM" id="SSF52540">
    <property type="entry name" value="P-loop containing nucleoside triphosphate hydrolases"/>
    <property type="match status" value="1"/>
</dbReference>
<dbReference type="Pfam" id="PF13469">
    <property type="entry name" value="Sulfotransfer_3"/>
    <property type="match status" value="1"/>
</dbReference>
<dbReference type="Proteomes" id="UP000030170">
    <property type="component" value="Unassembled WGS sequence"/>
</dbReference>
<dbReference type="RefSeq" id="WP_036534343.1">
    <property type="nucleotide sequence ID" value="NZ_JJML01000031.1"/>
</dbReference>